<gene>
    <name evidence="9" type="ORF">Scep_010510</name>
</gene>
<dbReference type="PROSITE" id="PS00108">
    <property type="entry name" value="PROTEIN_KINASE_ST"/>
    <property type="match status" value="1"/>
</dbReference>
<feature type="domain" description="Protein kinase" evidence="8">
    <location>
        <begin position="111"/>
        <end position="425"/>
    </location>
</feature>
<evidence type="ECO:0000256" key="5">
    <source>
        <dbReference type="ARBA" id="ARBA00022840"/>
    </source>
</evidence>
<keyword evidence="4" id="KW-0418">Kinase</keyword>
<dbReference type="Pfam" id="PF07714">
    <property type="entry name" value="PK_Tyr_Ser-Thr"/>
    <property type="match status" value="1"/>
</dbReference>
<dbReference type="FunFam" id="1.10.510.10:FF:000603">
    <property type="entry name" value="Receptor like protein kinase S.2"/>
    <property type="match status" value="1"/>
</dbReference>
<dbReference type="Proteomes" id="UP001419268">
    <property type="component" value="Unassembled WGS sequence"/>
</dbReference>
<protein>
    <recommendedName>
        <fullName evidence="8">Protein kinase domain-containing protein</fullName>
    </recommendedName>
</protein>
<dbReference type="PANTHER" id="PTHR27007">
    <property type="match status" value="1"/>
</dbReference>
<dbReference type="InterPro" id="IPR050528">
    <property type="entry name" value="L-type_Lectin-RKs"/>
</dbReference>
<dbReference type="GO" id="GO:0004674">
    <property type="term" value="F:protein serine/threonine kinase activity"/>
    <property type="evidence" value="ECO:0007669"/>
    <property type="project" value="UniProtKB-KW"/>
</dbReference>
<dbReference type="Pfam" id="PF00069">
    <property type="entry name" value="Pkinase"/>
    <property type="match status" value="1"/>
</dbReference>
<dbReference type="GO" id="GO:0051707">
    <property type="term" value="P:response to other organism"/>
    <property type="evidence" value="ECO:0007669"/>
    <property type="project" value="UniProtKB-ARBA"/>
</dbReference>
<dbReference type="PROSITE" id="PS50011">
    <property type="entry name" value="PROTEIN_KINASE_DOM"/>
    <property type="match status" value="2"/>
</dbReference>
<feature type="region of interest" description="Disordered" evidence="7">
    <location>
        <begin position="475"/>
        <end position="497"/>
    </location>
</feature>
<evidence type="ECO:0000259" key="8">
    <source>
        <dbReference type="PROSITE" id="PS50011"/>
    </source>
</evidence>
<feature type="region of interest" description="Disordered" evidence="7">
    <location>
        <begin position="16"/>
        <end position="37"/>
    </location>
</feature>
<evidence type="ECO:0000256" key="3">
    <source>
        <dbReference type="ARBA" id="ARBA00022741"/>
    </source>
</evidence>
<dbReference type="GO" id="GO:0005524">
    <property type="term" value="F:ATP binding"/>
    <property type="evidence" value="ECO:0007669"/>
    <property type="project" value="UniProtKB-UniRule"/>
</dbReference>
<organism evidence="9 10">
    <name type="scientific">Stephania cephalantha</name>
    <dbReference type="NCBI Taxonomy" id="152367"/>
    <lineage>
        <taxon>Eukaryota</taxon>
        <taxon>Viridiplantae</taxon>
        <taxon>Streptophyta</taxon>
        <taxon>Embryophyta</taxon>
        <taxon>Tracheophyta</taxon>
        <taxon>Spermatophyta</taxon>
        <taxon>Magnoliopsida</taxon>
        <taxon>Ranunculales</taxon>
        <taxon>Menispermaceae</taxon>
        <taxon>Menispermoideae</taxon>
        <taxon>Cissampelideae</taxon>
        <taxon>Stephania</taxon>
    </lineage>
</organism>
<dbReference type="CDD" id="cd14066">
    <property type="entry name" value="STKc_IRAK"/>
    <property type="match status" value="1"/>
</dbReference>
<proteinExistence type="predicted"/>
<dbReference type="Gene3D" id="3.30.200.20">
    <property type="entry name" value="Phosphorylase Kinase, domain 1"/>
    <property type="match status" value="2"/>
</dbReference>
<dbReference type="InterPro" id="IPR017441">
    <property type="entry name" value="Protein_kinase_ATP_BS"/>
</dbReference>
<evidence type="ECO:0000313" key="10">
    <source>
        <dbReference type="Proteomes" id="UP001419268"/>
    </source>
</evidence>
<feature type="binding site" evidence="6">
    <location>
        <position position="140"/>
    </location>
    <ligand>
        <name>ATP</name>
        <dbReference type="ChEBI" id="CHEBI:30616"/>
    </ligand>
</feature>
<keyword evidence="1" id="KW-0723">Serine/threonine-protein kinase</keyword>
<dbReference type="SUPFAM" id="SSF56112">
    <property type="entry name" value="Protein kinase-like (PK-like)"/>
    <property type="match status" value="2"/>
</dbReference>
<feature type="compositionally biased region" description="Polar residues" evidence="7">
    <location>
        <begin position="475"/>
        <end position="484"/>
    </location>
</feature>
<dbReference type="PROSITE" id="PS00107">
    <property type="entry name" value="PROTEIN_KINASE_ATP"/>
    <property type="match status" value="1"/>
</dbReference>
<keyword evidence="10" id="KW-1185">Reference proteome</keyword>
<dbReference type="InterPro" id="IPR000719">
    <property type="entry name" value="Prot_kinase_dom"/>
</dbReference>
<dbReference type="InterPro" id="IPR011009">
    <property type="entry name" value="Kinase-like_dom_sf"/>
</dbReference>
<accession>A0AAP0PFA8</accession>
<evidence type="ECO:0000256" key="6">
    <source>
        <dbReference type="PROSITE-ProRule" id="PRU10141"/>
    </source>
</evidence>
<dbReference type="Gene3D" id="1.10.510.10">
    <property type="entry name" value="Transferase(Phosphotransferase) domain 1"/>
    <property type="match status" value="2"/>
</dbReference>
<keyword evidence="5 6" id="KW-0067">ATP-binding</keyword>
<reference evidence="9 10" key="1">
    <citation type="submission" date="2024-01" db="EMBL/GenBank/DDBJ databases">
        <title>Genome assemblies of Stephania.</title>
        <authorList>
            <person name="Yang L."/>
        </authorList>
    </citation>
    <scope>NUCLEOTIDE SEQUENCE [LARGE SCALE GENOMIC DNA]</scope>
    <source>
        <strain evidence="9">JXDWG</strain>
        <tissue evidence="9">Leaf</tissue>
    </source>
</reference>
<feature type="compositionally biased region" description="Basic and acidic residues" evidence="7">
    <location>
        <begin position="16"/>
        <end position="28"/>
    </location>
</feature>
<sequence length="837" mass="95249">MTINYLCFVLPTEADELKPPNNDHEKPTPTKPELPKHRRRHCPVVDFLGELRRLIRGIGGHGWSSLCHKCTKAWYSNKFNDTDGVVLSENLCCNHPRIFSFTELYIGSNGFSEDELLGSGGFGRVYKAVLPSDGTMVAVKCVTEKGEQFEKTFLAELMAVAQLRHRNLVRLRGWCIHEGQLLLVYEYMPNRSLDQILFRRPEKLGMEDRSRIVSGLAGGLFYLHEQLETQIIHRDVKTSNVMLDSHFNARLGDFGLARWLEHELNQVSTNSSSSPTQSTNKRIQQFRLVDTTRIGGTIGYLSPESFHRHGPTTAKSDVFSFGIVALEVASGRRAVDLTYPDEKIVLLDWVRRLSDEGDCLKAADRRIPAESYRSSDMKRLIHLGLLCSLNDPQQRPTMKWVVEALSGNIIGELPNLPSFHLHPFYISLSTPSNSATTTITTTTTTTITTLSTAATYASTIFVTAIGDTMFATAENGINNNNGGSKDTRNSSRGHRFKFPSVDTPQEISYKELVIATDNFSDSRRVAELDFGTAYHGHLGNQCHVLVKRLGMKTCPALRSRFSDELRNLKQLRHRNLVQLRGWCTEQGEMLVVYEYSASHQLSNLLFHRHHKNGQLILKWQTRYNLIKSLASAILYLHEEWEEQVIHRNITSSAIILDADMNPRLSSFALAEFLTRNEHGHHFVSNPNKSVRGIFGYMSPEYIESGEATPLTDVYSFGVVMLEVVTGQMAVDFRRPEVLLVKKIHQFEARKKPLVEVADRKFNGEYDQRELERLLRLGMLCTRSDPDLRPSMRQIVSTLDGNEKWLNQALRKEKKEEWRRRNYCSLALIRRIQAIGIQ</sequence>
<keyword evidence="2" id="KW-0808">Transferase</keyword>
<dbReference type="EMBL" id="JBBNAG010000004">
    <property type="protein sequence ID" value="KAK9140829.1"/>
    <property type="molecule type" value="Genomic_DNA"/>
</dbReference>
<dbReference type="FunFam" id="1.10.510.10:FF:000723">
    <property type="entry name" value="Receptor like protein kinase S.2"/>
    <property type="match status" value="1"/>
</dbReference>
<evidence type="ECO:0000256" key="7">
    <source>
        <dbReference type="SAM" id="MobiDB-lite"/>
    </source>
</evidence>
<feature type="domain" description="Protein kinase" evidence="8">
    <location>
        <begin position="519"/>
        <end position="805"/>
    </location>
</feature>
<evidence type="ECO:0000256" key="4">
    <source>
        <dbReference type="ARBA" id="ARBA00022777"/>
    </source>
</evidence>
<dbReference type="AlphaFoldDB" id="A0AAP0PFA8"/>
<dbReference type="InterPro" id="IPR001245">
    <property type="entry name" value="Ser-Thr/Tyr_kinase_cat_dom"/>
</dbReference>
<evidence type="ECO:0000256" key="2">
    <source>
        <dbReference type="ARBA" id="ARBA00022679"/>
    </source>
</evidence>
<name>A0AAP0PFA8_9MAGN</name>
<keyword evidence="3 6" id="KW-0547">Nucleotide-binding</keyword>
<evidence type="ECO:0000256" key="1">
    <source>
        <dbReference type="ARBA" id="ARBA00022527"/>
    </source>
</evidence>
<dbReference type="SMART" id="SM00220">
    <property type="entry name" value="S_TKc"/>
    <property type="match status" value="2"/>
</dbReference>
<comment type="caution">
    <text evidence="9">The sequence shown here is derived from an EMBL/GenBank/DDBJ whole genome shotgun (WGS) entry which is preliminary data.</text>
</comment>
<evidence type="ECO:0000313" key="9">
    <source>
        <dbReference type="EMBL" id="KAK9140829.1"/>
    </source>
</evidence>
<dbReference type="InterPro" id="IPR008271">
    <property type="entry name" value="Ser/Thr_kinase_AS"/>
</dbReference>